<feature type="compositionally biased region" description="Gly residues" evidence="1">
    <location>
        <begin position="1804"/>
        <end position="1813"/>
    </location>
</feature>
<feature type="region of interest" description="Disordered" evidence="1">
    <location>
        <begin position="577"/>
        <end position="603"/>
    </location>
</feature>
<feature type="compositionally biased region" description="Gly residues" evidence="1">
    <location>
        <begin position="182"/>
        <end position="192"/>
    </location>
</feature>
<feature type="compositionally biased region" description="Basic and acidic residues" evidence="1">
    <location>
        <begin position="475"/>
        <end position="492"/>
    </location>
</feature>
<feature type="compositionally biased region" description="Pro residues" evidence="1">
    <location>
        <begin position="741"/>
        <end position="752"/>
    </location>
</feature>
<evidence type="ECO:0000313" key="2">
    <source>
        <dbReference type="EMBL" id="GLC47962.1"/>
    </source>
</evidence>
<feature type="compositionally biased region" description="Polar residues" evidence="1">
    <location>
        <begin position="827"/>
        <end position="837"/>
    </location>
</feature>
<feature type="compositionally biased region" description="Low complexity" evidence="1">
    <location>
        <begin position="1587"/>
        <end position="1602"/>
    </location>
</feature>
<feature type="compositionally biased region" description="Low complexity" evidence="1">
    <location>
        <begin position="589"/>
        <end position="603"/>
    </location>
</feature>
<organism evidence="2 3">
    <name type="scientific">Pleodorina starrii</name>
    <dbReference type="NCBI Taxonomy" id="330485"/>
    <lineage>
        <taxon>Eukaryota</taxon>
        <taxon>Viridiplantae</taxon>
        <taxon>Chlorophyta</taxon>
        <taxon>core chlorophytes</taxon>
        <taxon>Chlorophyceae</taxon>
        <taxon>CS clade</taxon>
        <taxon>Chlamydomonadales</taxon>
        <taxon>Volvocaceae</taxon>
        <taxon>Pleodorina</taxon>
    </lineage>
</organism>
<feature type="region of interest" description="Disordered" evidence="1">
    <location>
        <begin position="1985"/>
        <end position="2011"/>
    </location>
</feature>
<accession>A0A9W6BAA1</accession>
<feature type="compositionally biased region" description="Low complexity" evidence="1">
    <location>
        <begin position="761"/>
        <end position="790"/>
    </location>
</feature>
<feature type="region of interest" description="Disordered" evidence="1">
    <location>
        <begin position="1348"/>
        <end position="1380"/>
    </location>
</feature>
<gene>
    <name evidence="2" type="primary">PLEST000461</name>
    <name evidence="2" type="ORF">PLESTB_000044200</name>
</gene>
<sequence length="2082" mass="208206">MLQLLAFRLEAFASIFEQESGWHVVDSRHGRSGRSWPKLFKQLIKLLDDIYLTCELDCSLAHVATMVEYLEVSAGDFAEVSSRTTSSTSSSVAAPHPTSGGGAAARHRLAVPRGTSPADHGSASLRGCRPSSCAPNGAPPLHSQLESVVSPSGQKVAWEVRATRRASNRSPRIGSTPFASSAGGGIGGGGGSRAQGHVNAGALAAAAAAADAAAGGLGPGPGTGQAAAAEAAAAAAEAAAAAAAAYGNLVAPSALARASALLGMRRAASCGGAPPVADSGREIEGLPPPRGGFGASEGGAAPAAGGPGSGAAPRPPGSSPGPAPGPGGPGPPSASSAGSAADGNPWKGKVNWHELFGRPHALQQQQQQKQLQARPGTPQAGRQAGSGAASSSAAAAAAGSGTAGGPDDDFRLGNAPPPPRLKTKPASGGGGGGGGSGGGGSGTGSSSPTGGPPSPLDSLYHKMLSSPSRKLSPSEVRRASEERHARAEKARQAMVEEKLARLAQANQSRQTVKSIMEERAGAMAARVDSKIARSAELRQAHLAERVQKAVEETKKVAEVAFINQMLEQDKKLALQEKLEEGESRRRQALEALQQRGKGAAAAVEEAQERRKLLEAERREKLVDLQRRKMAVQAKLEEERRAAAAAREAASRAQRAAAAQAAEARQRLRDVQSVRIEERLREAAARRAQHLELIKERAALGKDLYDRRTMDGASPRSPQSRYTRPPSPEVASAAAGGSNQAQPPPPLGRPSTPPGGGGGAAAGAAPRAWQGGAGSAAGAIASAAASATASTQPPPSSPSGLHSVSSHSGAWSFAPDGAGGGGGGSCSPIRSSDRSITLSGDPRRRLKGMRRRACKTLKRLEEARPDYTEPPHLLALMEGPDGQELVDAWKQLVEAARRDTAATAAADAAAAAASKAARRKAAADGAAAAAAAAAAAGPGPGAAAAAAPAPAAPASSGVGIDGVAVVRSRSGGNGAAAGVGGKGAAGGGTSSSVGGAAAAARSPEAAAAAASVKHLLQRVHTDLGGRSKGIALHAARPSGLLAALAELLTAPAAAATSHPPQTSVQLMELLALLVTSSPHNAAWLLARCGGGQQGLAGLVRCAMRALDRYNGLAADEVWEEPPEARYLAALLQTLACLCRTPFAGQPSLHAQQEELVAYVVACGLIHKSTELFSLFDQPAANDTAPIPGYVLQCLALLETITGGPRRRSPAAGLTGHKRWLPQAANGAAIALAFQETSMAGLPSLLTAVLLRAAPSCTPAEARPERLPPNFVEAAACVMRVLNNIARLDLIAAQSSLGASDLRVVFFHLVGFLLSYCTNQWPTGRGVEPAIRAALNAAAAAGGGGAAAAPGGSSPAVRPASSGSGAAAAREPPSAAGAPPPPTALVAAAPPATTGLVQLLNEVLLLIGFYGVLQPANQDVLLWGKSPTILQRLAEVPFPYFVEQQLYQVLMPTLLSVCYGSERACATLAQHMDLHLLQSYVQTMIRQFHSTSPSTPANDVATRQGPEHAQEQVQGLARPTHGSPESASASPTQGTASPEAAAASSAGPAAGPGPLSPRRQLLQDLPSAVPGMPGAGGTSSGGSGGGSKAGAQAGSAGGAASNAAADDDALSLPPPTADRYSLPQRFPPELLPQVLAFLERQMPGAADHAGSAESSLAAAVAAAAAAGRLTAAPPQLSSSPLAVLAVDGQDKKVAAAAAAKRDVAAAPPPSSSCGGSGGGPPAEPAGPNAAAAAAAAAGLRAAEVQADGDAQEAADPPARPPVADAAKAADAAETHGTFSTPVSKAGGAAAHHASGSVATDSPSLSGGAGAPGTGSSGRAASSSGSYGYSHHHFRRFLDAAEVPVPFAAGGVRRHRLLEAAAALAAVAEGGGGGGSASASGGCGSAGDTNNCARSYVSELSFAGAYLTPSLQGDSREGDPRSPGEDERIVLDEFDLEQYEQQRLDEQQHLDEQDVLLLDEPPAAEGGVGGRRGRVAASSAAAAAVAARRKSAASRSGGGSGEDHGGGSPPDLGAGLLTAVEMVTGRADRGVEESRSLAEPNYEVPASTGVVMDAWWRRIGYELGGVDASSDAEESAIAKEGVEDL</sequence>
<feature type="compositionally biased region" description="Pro residues" evidence="1">
    <location>
        <begin position="313"/>
        <end position="332"/>
    </location>
</feature>
<feature type="compositionally biased region" description="Low complexity" evidence="1">
    <location>
        <begin position="1532"/>
        <end position="1555"/>
    </location>
</feature>
<feature type="region of interest" description="Disordered" evidence="1">
    <location>
        <begin position="697"/>
        <end position="849"/>
    </location>
</feature>
<proteinExistence type="predicted"/>
<feature type="compositionally biased region" description="Low complexity" evidence="1">
    <location>
        <begin position="1780"/>
        <end position="1803"/>
    </location>
</feature>
<reference evidence="2 3" key="1">
    <citation type="journal article" date="2023" name="Commun. Biol.">
        <title>Reorganization of the ancestral sex-determining regions during the evolution of trioecy in Pleodorina starrii.</title>
        <authorList>
            <person name="Takahashi K."/>
            <person name="Suzuki S."/>
            <person name="Kawai-Toyooka H."/>
            <person name="Yamamoto K."/>
            <person name="Hamaji T."/>
            <person name="Ootsuki R."/>
            <person name="Yamaguchi H."/>
            <person name="Kawachi M."/>
            <person name="Higashiyama T."/>
            <person name="Nozaki H."/>
        </authorList>
    </citation>
    <scope>NUCLEOTIDE SEQUENCE [LARGE SCALE GENOMIC DNA]</scope>
    <source>
        <strain evidence="2 3">NIES-4479</strain>
    </source>
</reference>
<feature type="region of interest" description="Disordered" evidence="1">
    <location>
        <begin position="268"/>
        <end position="492"/>
    </location>
</feature>
<feature type="compositionally biased region" description="Gly residues" evidence="1">
    <location>
        <begin position="1571"/>
        <end position="1586"/>
    </location>
</feature>
<feature type="region of interest" description="Disordered" evidence="1">
    <location>
        <begin position="1740"/>
        <end position="1822"/>
    </location>
</feature>
<feature type="region of interest" description="Disordered" evidence="1">
    <location>
        <begin position="85"/>
        <end position="192"/>
    </location>
</feature>
<feature type="compositionally biased region" description="Low complexity" evidence="1">
    <location>
        <begin position="1348"/>
        <end position="1375"/>
    </location>
</feature>
<dbReference type="PANTHER" id="PTHR31434">
    <property type="entry name" value="S PHASE CYCLIN A-ASSOCIATED PROTEIN IN THE ENDOPLASMIC RETICULUM"/>
    <property type="match status" value="1"/>
</dbReference>
<feature type="region of interest" description="Disordered" evidence="1">
    <location>
        <begin position="644"/>
        <end position="673"/>
    </location>
</feature>
<feature type="compositionally biased region" description="Low complexity" evidence="1">
    <location>
        <begin position="730"/>
        <end position="740"/>
    </location>
</feature>
<feature type="compositionally biased region" description="Polar residues" evidence="1">
    <location>
        <begin position="1521"/>
        <end position="1531"/>
    </location>
</feature>
<feature type="region of interest" description="Disordered" evidence="1">
    <location>
        <begin position="1700"/>
        <end position="1728"/>
    </location>
</feature>
<feature type="compositionally biased region" description="Low complexity" evidence="1">
    <location>
        <begin position="362"/>
        <end position="372"/>
    </location>
</feature>
<feature type="compositionally biased region" description="Basic and acidic residues" evidence="1">
    <location>
        <begin position="663"/>
        <end position="673"/>
    </location>
</feature>
<feature type="compositionally biased region" description="Low complexity" evidence="1">
    <location>
        <begin position="385"/>
        <end position="400"/>
    </location>
</feature>
<feature type="compositionally biased region" description="Basic and acidic residues" evidence="1">
    <location>
        <begin position="577"/>
        <end position="588"/>
    </location>
</feature>
<dbReference type="EMBL" id="BRXU01000001">
    <property type="protein sequence ID" value="GLC47962.1"/>
    <property type="molecule type" value="Genomic_DNA"/>
</dbReference>
<feature type="compositionally biased region" description="Polar residues" evidence="1">
    <location>
        <begin position="144"/>
        <end position="153"/>
    </location>
</feature>
<keyword evidence="3" id="KW-1185">Reference proteome</keyword>
<feature type="compositionally biased region" description="Low complexity" evidence="1">
    <location>
        <begin position="644"/>
        <end position="662"/>
    </location>
</feature>
<feature type="compositionally biased region" description="Basic and acidic residues" evidence="1">
    <location>
        <begin position="697"/>
        <end position="709"/>
    </location>
</feature>
<protein>
    <recommendedName>
        <fullName evidence="4">S phase cyclin A-associated protein in the endoplasmic reticulum N-terminal domain-containing protein</fullName>
    </recommendedName>
</protein>
<evidence type="ECO:0000313" key="3">
    <source>
        <dbReference type="Proteomes" id="UP001165080"/>
    </source>
</evidence>
<evidence type="ECO:0008006" key="4">
    <source>
        <dbReference type="Google" id="ProtNLM"/>
    </source>
</evidence>
<feature type="region of interest" description="Disordered" evidence="1">
    <location>
        <begin position="1488"/>
        <end position="1623"/>
    </location>
</feature>
<name>A0A9W6BAA1_9CHLO</name>
<evidence type="ECO:0000256" key="1">
    <source>
        <dbReference type="SAM" id="MobiDB-lite"/>
    </source>
</evidence>
<dbReference type="PANTHER" id="PTHR31434:SF2">
    <property type="entry name" value="S PHASE CYCLIN A-ASSOCIATED PROTEIN IN THE ENDOPLASMIC RETICULUM"/>
    <property type="match status" value="1"/>
</dbReference>
<feature type="compositionally biased region" description="Gly residues" evidence="1">
    <location>
        <begin position="427"/>
        <end position="443"/>
    </location>
</feature>
<feature type="compositionally biased region" description="Low complexity" evidence="1">
    <location>
        <begin position="797"/>
        <end position="808"/>
    </location>
</feature>
<comment type="caution">
    <text evidence="2">The sequence shown here is derived from an EMBL/GenBank/DDBJ whole genome shotgun (WGS) entry which is preliminary data.</text>
</comment>
<feature type="compositionally biased region" description="Low complexity" evidence="1">
    <location>
        <begin position="1751"/>
        <end position="1769"/>
    </location>
</feature>
<dbReference type="Proteomes" id="UP001165080">
    <property type="component" value="Unassembled WGS sequence"/>
</dbReference>